<gene>
    <name evidence="5" type="ORF">EDD62_1631</name>
</gene>
<dbReference type="InterPro" id="IPR018356">
    <property type="entry name" value="Tscrpt_reg_HTH_DeoR_CS"/>
</dbReference>
<organism evidence="5 6">
    <name type="scientific">Abyssicoccus albus</name>
    <dbReference type="NCBI Taxonomy" id="1817405"/>
    <lineage>
        <taxon>Bacteria</taxon>
        <taxon>Bacillati</taxon>
        <taxon>Bacillota</taxon>
        <taxon>Bacilli</taxon>
        <taxon>Bacillales</taxon>
        <taxon>Abyssicoccaceae</taxon>
    </lineage>
</organism>
<dbReference type="RefSeq" id="WP_123808501.1">
    <property type="nucleotide sequence ID" value="NZ_RKRK01000005.1"/>
</dbReference>
<dbReference type="Pfam" id="PF08220">
    <property type="entry name" value="HTH_DeoR"/>
    <property type="match status" value="1"/>
</dbReference>
<dbReference type="GO" id="GO:0003677">
    <property type="term" value="F:DNA binding"/>
    <property type="evidence" value="ECO:0007669"/>
    <property type="project" value="UniProtKB-KW"/>
</dbReference>
<reference evidence="5 6" key="1">
    <citation type="submission" date="2018-11" db="EMBL/GenBank/DDBJ databases">
        <title>Genomic Encyclopedia of Type Strains, Phase IV (KMG-IV): sequencing the most valuable type-strain genomes for metagenomic binning, comparative biology and taxonomic classification.</title>
        <authorList>
            <person name="Goeker M."/>
        </authorList>
    </citation>
    <scope>NUCLEOTIDE SEQUENCE [LARGE SCALE GENOMIC DNA]</scope>
    <source>
        <strain evidence="5 6">DSM 29158</strain>
    </source>
</reference>
<dbReference type="SUPFAM" id="SSF46785">
    <property type="entry name" value="Winged helix' DNA-binding domain"/>
    <property type="match status" value="1"/>
</dbReference>
<dbReference type="InterPro" id="IPR001034">
    <property type="entry name" value="DeoR_HTH"/>
</dbReference>
<dbReference type="Proteomes" id="UP000277108">
    <property type="component" value="Unassembled WGS sequence"/>
</dbReference>
<dbReference type="SMART" id="SM00420">
    <property type="entry name" value="HTH_DEOR"/>
    <property type="match status" value="1"/>
</dbReference>
<proteinExistence type="predicted"/>
<evidence type="ECO:0000256" key="3">
    <source>
        <dbReference type="ARBA" id="ARBA00023163"/>
    </source>
</evidence>
<dbReference type="OrthoDB" id="9797223at2"/>
<accession>A0A3N5CCX8</accession>
<dbReference type="PANTHER" id="PTHR30363">
    <property type="entry name" value="HTH-TYPE TRANSCRIPTIONAL REGULATOR SRLR-RELATED"/>
    <property type="match status" value="1"/>
</dbReference>
<name>A0A3N5CCX8_9BACL</name>
<dbReference type="InterPro" id="IPR050313">
    <property type="entry name" value="Carb_Metab_HTH_regulators"/>
</dbReference>
<dbReference type="PROSITE" id="PS51000">
    <property type="entry name" value="HTH_DEOR_2"/>
    <property type="match status" value="1"/>
</dbReference>
<evidence type="ECO:0000313" key="5">
    <source>
        <dbReference type="EMBL" id="RPF54851.1"/>
    </source>
</evidence>
<dbReference type="SUPFAM" id="SSF100950">
    <property type="entry name" value="NagB/RpiA/CoA transferase-like"/>
    <property type="match status" value="1"/>
</dbReference>
<dbReference type="Gene3D" id="1.10.10.10">
    <property type="entry name" value="Winged helix-like DNA-binding domain superfamily/Winged helix DNA-binding domain"/>
    <property type="match status" value="1"/>
</dbReference>
<feature type="domain" description="HTH deoR-type" evidence="4">
    <location>
        <begin position="4"/>
        <end position="59"/>
    </location>
</feature>
<dbReference type="InterPro" id="IPR014036">
    <property type="entry name" value="DeoR-like_C"/>
</dbReference>
<dbReference type="SMART" id="SM01134">
    <property type="entry name" value="DeoRC"/>
    <property type="match status" value="1"/>
</dbReference>
<keyword evidence="2" id="KW-0238">DNA-binding</keyword>
<dbReference type="EMBL" id="RKRK01000005">
    <property type="protein sequence ID" value="RPF54851.1"/>
    <property type="molecule type" value="Genomic_DNA"/>
</dbReference>
<evidence type="ECO:0000256" key="1">
    <source>
        <dbReference type="ARBA" id="ARBA00023015"/>
    </source>
</evidence>
<sequence length="255" mass="29594">MFTQEERFKFILDRLELKGRVTVNELASILNVSKETIRKDLTTLENDQKLLRTHGGATKYQKTNQELVFNKKINKCKKEKKLIAKRASKFISNNQIIFVDVGTTTYYLSEYLHDISNLTVVTSSISSCMQFNKAVEEERISGQVVMLPGITNPEQHSVKGAMTIEAIQNFKFDISFISCGSFNRYEVLDFDLDETVCSRQAMTRSNRNILLTDESKLNKECYYKISDLNEFDDVITNMNRIIETNDQLNWYCVRR</sequence>
<dbReference type="InterPro" id="IPR036390">
    <property type="entry name" value="WH_DNA-bd_sf"/>
</dbReference>
<dbReference type="PRINTS" id="PR00037">
    <property type="entry name" value="HTHLACR"/>
</dbReference>
<dbReference type="PROSITE" id="PS00894">
    <property type="entry name" value="HTH_DEOR_1"/>
    <property type="match status" value="1"/>
</dbReference>
<comment type="caution">
    <text evidence="5">The sequence shown here is derived from an EMBL/GenBank/DDBJ whole genome shotgun (WGS) entry which is preliminary data.</text>
</comment>
<dbReference type="InterPro" id="IPR037171">
    <property type="entry name" value="NagB/RpiA_transferase-like"/>
</dbReference>
<evidence type="ECO:0000313" key="6">
    <source>
        <dbReference type="Proteomes" id="UP000277108"/>
    </source>
</evidence>
<keyword evidence="6" id="KW-1185">Reference proteome</keyword>
<protein>
    <submittedName>
        <fullName evidence="5">DeoR family transcriptional regulator</fullName>
    </submittedName>
</protein>
<dbReference type="InterPro" id="IPR036388">
    <property type="entry name" value="WH-like_DNA-bd_sf"/>
</dbReference>
<evidence type="ECO:0000259" key="4">
    <source>
        <dbReference type="PROSITE" id="PS51000"/>
    </source>
</evidence>
<dbReference type="Pfam" id="PF00455">
    <property type="entry name" value="DeoRC"/>
    <property type="match status" value="1"/>
</dbReference>
<dbReference type="Gene3D" id="3.40.50.1360">
    <property type="match status" value="1"/>
</dbReference>
<keyword evidence="3" id="KW-0804">Transcription</keyword>
<dbReference type="PANTHER" id="PTHR30363:SF44">
    <property type="entry name" value="AGA OPERON TRANSCRIPTIONAL REPRESSOR-RELATED"/>
    <property type="match status" value="1"/>
</dbReference>
<dbReference type="AlphaFoldDB" id="A0A3N5CCX8"/>
<evidence type="ECO:0000256" key="2">
    <source>
        <dbReference type="ARBA" id="ARBA00023125"/>
    </source>
</evidence>
<keyword evidence="1" id="KW-0805">Transcription regulation</keyword>
<dbReference type="GO" id="GO:0003700">
    <property type="term" value="F:DNA-binding transcription factor activity"/>
    <property type="evidence" value="ECO:0007669"/>
    <property type="project" value="InterPro"/>
</dbReference>